<dbReference type="PANTHER" id="PTHR13370">
    <property type="entry name" value="RNA METHYLASE-RELATED"/>
    <property type="match status" value="1"/>
</dbReference>
<dbReference type="InterPro" id="IPR001387">
    <property type="entry name" value="Cro/C1-type_HTH"/>
</dbReference>
<accession>A0ABT8BLK4</accession>
<evidence type="ECO:0000313" key="9">
    <source>
        <dbReference type="EMBL" id="MDN3592400.1"/>
    </source>
</evidence>
<dbReference type="InterPro" id="IPR002052">
    <property type="entry name" value="DNA_methylase_N6_adenine_CS"/>
</dbReference>
<feature type="region of interest" description="Disordered" evidence="7">
    <location>
        <begin position="98"/>
        <end position="117"/>
    </location>
</feature>
<evidence type="ECO:0000256" key="7">
    <source>
        <dbReference type="SAM" id="MobiDB-lite"/>
    </source>
</evidence>
<keyword evidence="10" id="KW-1185">Reference proteome</keyword>
<evidence type="ECO:0000256" key="4">
    <source>
        <dbReference type="ARBA" id="ARBA00022679"/>
    </source>
</evidence>
<protein>
    <recommendedName>
        <fullName evidence="2">site-specific DNA-methyltransferase (adenine-specific)</fullName>
        <ecNumber evidence="2">2.1.1.72</ecNumber>
    </recommendedName>
</protein>
<dbReference type="Pfam" id="PF01381">
    <property type="entry name" value="HTH_3"/>
    <property type="match status" value="1"/>
</dbReference>
<evidence type="ECO:0000256" key="2">
    <source>
        <dbReference type="ARBA" id="ARBA00011900"/>
    </source>
</evidence>
<dbReference type="PROSITE" id="PS50943">
    <property type="entry name" value="HTH_CROC1"/>
    <property type="match status" value="1"/>
</dbReference>
<evidence type="ECO:0000313" key="10">
    <source>
        <dbReference type="Proteomes" id="UP001224644"/>
    </source>
</evidence>
<dbReference type="PANTHER" id="PTHR13370:SF3">
    <property type="entry name" value="TRNA (GUANINE(10)-N2)-METHYLTRANSFERASE HOMOLOG"/>
    <property type="match status" value="1"/>
</dbReference>
<dbReference type="Pfam" id="PF01555">
    <property type="entry name" value="N6_N4_Mtase"/>
    <property type="match status" value="2"/>
</dbReference>
<dbReference type="InterPro" id="IPR029063">
    <property type="entry name" value="SAM-dependent_MTases_sf"/>
</dbReference>
<dbReference type="Gene3D" id="1.10.260.40">
    <property type="entry name" value="lambda repressor-like DNA-binding domains"/>
    <property type="match status" value="1"/>
</dbReference>
<evidence type="ECO:0000256" key="3">
    <source>
        <dbReference type="ARBA" id="ARBA00022603"/>
    </source>
</evidence>
<organism evidence="9 10">
    <name type="scientific">Methylobacterium adhaesivum</name>
    <dbReference type="NCBI Taxonomy" id="333297"/>
    <lineage>
        <taxon>Bacteria</taxon>
        <taxon>Pseudomonadati</taxon>
        <taxon>Pseudomonadota</taxon>
        <taxon>Alphaproteobacteria</taxon>
        <taxon>Hyphomicrobiales</taxon>
        <taxon>Methylobacteriaceae</taxon>
        <taxon>Methylobacterium</taxon>
    </lineage>
</organism>
<feature type="domain" description="HTH cro/C1-type" evidence="8">
    <location>
        <begin position="3"/>
        <end position="57"/>
    </location>
</feature>
<dbReference type="EMBL" id="JAUFPX010000017">
    <property type="protein sequence ID" value="MDN3592400.1"/>
    <property type="molecule type" value="Genomic_DNA"/>
</dbReference>
<dbReference type="SMART" id="SM00530">
    <property type="entry name" value="HTH_XRE"/>
    <property type="match status" value="1"/>
</dbReference>
<dbReference type="CDD" id="cd00093">
    <property type="entry name" value="HTH_XRE"/>
    <property type="match status" value="1"/>
</dbReference>
<dbReference type="SUPFAM" id="SSF53335">
    <property type="entry name" value="S-adenosyl-L-methionine-dependent methyltransferases"/>
    <property type="match status" value="3"/>
</dbReference>
<dbReference type="GO" id="GO:0008168">
    <property type="term" value="F:methyltransferase activity"/>
    <property type="evidence" value="ECO:0007669"/>
    <property type="project" value="UniProtKB-KW"/>
</dbReference>
<dbReference type="PROSITE" id="PS00092">
    <property type="entry name" value="N6_MTASE"/>
    <property type="match status" value="2"/>
</dbReference>
<name>A0ABT8BLK4_9HYPH</name>
<comment type="catalytic activity">
    <reaction evidence="6">
        <text>a 2'-deoxyadenosine in DNA + S-adenosyl-L-methionine = an N(6)-methyl-2'-deoxyadenosine in DNA + S-adenosyl-L-homocysteine + H(+)</text>
        <dbReference type="Rhea" id="RHEA:15197"/>
        <dbReference type="Rhea" id="RHEA-COMP:12418"/>
        <dbReference type="Rhea" id="RHEA-COMP:12419"/>
        <dbReference type="ChEBI" id="CHEBI:15378"/>
        <dbReference type="ChEBI" id="CHEBI:57856"/>
        <dbReference type="ChEBI" id="CHEBI:59789"/>
        <dbReference type="ChEBI" id="CHEBI:90615"/>
        <dbReference type="ChEBI" id="CHEBI:90616"/>
        <dbReference type="EC" id="2.1.1.72"/>
    </reaction>
</comment>
<comment type="caution">
    <text evidence="9">The sequence shown here is derived from an EMBL/GenBank/DDBJ whole genome shotgun (WGS) entry which is preliminary data.</text>
</comment>
<keyword evidence="3 9" id="KW-0489">Methyltransferase</keyword>
<dbReference type="PRINTS" id="PR00506">
    <property type="entry name" value="D21N6MTFRASE"/>
</dbReference>
<dbReference type="RefSeq" id="WP_238227415.1">
    <property type="nucleotide sequence ID" value="NZ_BPQD01000028.1"/>
</dbReference>
<dbReference type="InterPro" id="IPR002295">
    <property type="entry name" value="N4/N6-MTase_EcoPI_Mod-like"/>
</dbReference>
<reference evidence="10" key="1">
    <citation type="journal article" date="2019" name="Int. J. Syst. Evol. Microbiol.">
        <title>The Global Catalogue of Microorganisms (GCM) 10K type strain sequencing project: providing services to taxonomists for standard genome sequencing and annotation.</title>
        <authorList>
            <consortium name="The Broad Institute Genomics Platform"/>
            <consortium name="The Broad Institute Genome Sequencing Center for Infectious Disease"/>
            <person name="Wu L."/>
            <person name="Ma J."/>
        </authorList>
    </citation>
    <scope>NUCLEOTIDE SEQUENCE [LARGE SCALE GENOMIC DNA]</scope>
    <source>
        <strain evidence="10">CECT 7069</strain>
    </source>
</reference>
<dbReference type="Gene3D" id="3.40.50.150">
    <property type="entry name" value="Vaccinia Virus protein VP39"/>
    <property type="match status" value="4"/>
</dbReference>
<proteinExistence type="inferred from homology"/>
<dbReference type="EC" id="2.1.1.72" evidence="2"/>
<gene>
    <name evidence="9" type="ORF">QWZ12_17545</name>
</gene>
<evidence type="ECO:0000256" key="1">
    <source>
        <dbReference type="ARBA" id="ARBA00006594"/>
    </source>
</evidence>
<dbReference type="SUPFAM" id="SSF47413">
    <property type="entry name" value="lambda repressor-like DNA-binding domains"/>
    <property type="match status" value="1"/>
</dbReference>
<comment type="similarity">
    <text evidence="1">Belongs to the N(4)/N(6)-methyltransferase family.</text>
</comment>
<dbReference type="GO" id="GO:0032259">
    <property type="term" value="P:methylation"/>
    <property type="evidence" value="ECO:0007669"/>
    <property type="project" value="UniProtKB-KW"/>
</dbReference>
<keyword evidence="5" id="KW-0949">S-adenosyl-L-methionine</keyword>
<dbReference type="Proteomes" id="UP001224644">
    <property type="component" value="Unassembled WGS sequence"/>
</dbReference>
<evidence type="ECO:0000256" key="5">
    <source>
        <dbReference type="ARBA" id="ARBA00022691"/>
    </source>
</evidence>
<keyword evidence="4" id="KW-0808">Transferase</keyword>
<evidence type="ECO:0000259" key="8">
    <source>
        <dbReference type="PROSITE" id="PS50943"/>
    </source>
</evidence>
<dbReference type="InterPro" id="IPR002941">
    <property type="entry name" value="DNA_methylase_N4/N6"/>
</dbReference>
<evidence type="ECO:0000256" key="6">
    <source>
        <dbReference type="ARBA" id="ARBA00047942"/>
    </source>
</evidence>
<sequence length="1280" mass="138639">MTIKARRERLGLSQADVSEALGVTKSLLSMLENGKRVPTEDQVDRLAEILRLPRDLVVIGSGRLPGDVRSALVTDAPAMVAAVRERIEARAVTYPTEPAPGLAASTSKPPRPGAPIPERVDVARATTSYRTHSYHTKVPPEAIVPFIRAFTRTGDLVCDPFCGSGMTGVAAIGEGRNALLSDLSPAAVHIARNYTTFCEPEALVVALAKVEALVRPTIDWLYRPAQGGSLVEYTTWSDVYACPRCSARMVYWDIFHKGGVDNDGLACPKCRTVSRKADLGWVCEEPVQSHTSSVGARIDTHAPTAAERALIADADQAPIPYWIPDVDFDAGREMWRAGHRVMGIASAKDFYTRRNLHALGALRHAIVSETDGRVREALMFAFTAAVNRASRRYQWNAKRPTNVMTGTLYVSSLRYEWNVWSLFRRKAADVLRYYRTFPTTGATAQVFQRSATDLGGVPDGAADMVFMDPPFGANIFYADASLLWDAWLGKLTDQAAEIVVNKHRTSANGGKTLADYGELMGQAFGQAARILKPGGRGVLAFSNSDDAVWEAVRGALSDAGFETERVHMLYKGQPSIKGVKGVTGKENVTTFDLMLCLKHRTAVAVSGAAKASPEFVDAAIREALGAGGRTDAIYSAVVRAALAAGLKVTGLTMPAVARRCRELGAAEVDGLWSLPGTPDAPPRPFLEGYLATAADVPVSVDPDPATARAMPGTRVAGGRNSAFYMAHSYHTKVPPEAVIPFIEHYTKPGDVVLDPFCGSGMTGVAAAMSGRRAILNDLSPAAVHLAWNHTRGCDPEALERGFAEVDAAVGERIGKLYATRDDEGRPALAHWTLWSSRHRCPSCHGTFQLWDAMDRKTGRLGTVIACPSCKADIKRSGLKSLGSAPAWVAYETATGKRGEKAASPADRARATKLSREDIREWFPDVPVGADREMYIRCALALQDISEVADFYTPRNLQALALIWKAIMDVGDDRVRRALAFAFTNTAWHGTRMRRYNARGGQRPLTGTLYVPQLSSEANVLEVMRNKIEQLKRYYRAFQPLAVPDPAILLGGAGALSQVADASVDYVFTDPPFGSNIFYADCNLIWEAWLGRVTDATQEAVVNKSLRKEKGGKGLSDYAALIEVAMAEMARVLKPGGWATVVFHNTDKDVWQAIRDAAGKAGFSFHEAASLDRRQQSHKGYKGRSGAEDVAHFDVVFSLRKPAAGATRQRVVPIRTRADLKALVAKAASDPGIRKHGVQGVHAEVMRLIASEGGTDFVDFAEVRAAFEALPKVRGKLASAG</sequence>
<dbReference type="InterPro" id="IPR010982">
    <property type="entry name" value="Lambda_DNA-bd_dom_sf"/>
</dbReference>